<dbReference type="RefSeq" id="WP_164361976.1">
    <property type="nucleotide sequence ID" value="NZ_CP066776.1"/>
</dbReference>
<dbReference type="Gene3D" id="1.20.1500.10">
    <property type="entry name" value="YheA/YmcA-like"/>
    <property type="match status" value="1"/>
</dbReference>
<accession>A0A6B3L773</accession>
<dbReference type="Proteomes" id="UP000475117">
    <property type="component" value="Chromosome"/>
</dbReference>
<organism evidence="1 2">
    <name type="scientific">Sulfuriroseicoccus oceanibius</name>
    <dbReference type="NCBI Taxonomy" id="2707525"/>
    <lineage>
        <taxon>Bacteria</taxon>
        <taxon>Pseudomonadati</taxon>
        <taxon>Verrucomicrobiota</taxon>
        <taxon>Verrucomicrobiia</taxon>
        <taxon>Verrucomicrobiales</taxon>
        <taxon>Verrucomicrobiaceae</taxon>
        <taxon>Sulfuriroseicoccus</taxon>
    </lineage>
</organism>
<proteinExistence type="predicted"/>
<name>A0A6B3L773_9BACT</name>
<keyword evidence="2" id="KW-1185">Reference proteome</keyword>
<dbReference type="InterPro" id="IPR010368">
    <property type="entry name" value="Com_YlbF"/>
</dbReference>
<evidence type="ECO:0000313" key="1">
    <source>
        <dbReference type="EMBL" id="QQL43905.1"/>
    </source>
</evidence>
<reference evidence="1 2" key="1">
    <citation type="submission" date="2020-12" db="EMBL/GenBank/DDBJ databases">
        <title>Sulforoseuscoccus oceanibium gen. nov., sp. nov., a representative of the phylum Verrucomicrobia with special cytoplasmic membrane, and proposal of Sulforoseuscoccusaceae fam. nov.</title>
        <authorList>
            <person name="Xi F."/>
        </authorList>
    </citation>
    <scope>NUCLEOTIDE SEQUENCE [LARGE SCALE GENOMIC DNA]</scope>
    <source>
        <strain evidence="1 2">T37</strain>
    </source>
</reference>
<sequence length="144" mass="15247">MNTTTDSPAIISKIKELCRELVNDDAVQKHSSQIDAFLGNDEAKAAYEEVSALGGQLQALQQSGQELKEEEIKSFEEKREALFQNEVVTAFLESQKALQDIHATVGTWVGKTLELGEVPSEADIAEAQGGGCCGGNDGGGCGCA</sequence>
<dbReference type="Pfam" id="PF06133">
    <property type="entry name" value="Com_YlbF"/>
    <property type="match status" value="1"/>
</dbReference>
<dbReference type="KEGG" id="soa:G3M56_008345"/>
<dbReference type="SUPFAM" id="SSF158622">
    <property type="entry name" value="YheA/YmcA-like"/>
    <property type="match status" value="1"/>
</dbReference>
<gene>
    <name evidence="1" type="ORF">G3M56_008345</name>
</gene>
<dbReference type="AlphaFoldDB" id="A0A6B3L773"/>
<evidence type="ECO:0000313" key="2">
    <source>
        <dbReference type="Proteomes" id="UP000475117"/>
    </source>
</evidence>
<protein>
    <submittedName>
        <fullName evidence="1">YlbF family regulator</fullName>
    </submittedName>
</protein>
<dbReference type="InterPro" id="IPR023378">
    <property type="entry name" value="YheA/YmcA-like_dom_sf"/>
</dbReference>
<dbReference type="EMBL" id="CP066776">
    <property type="protein sequence ID" value="QQL43905.1"/>
    <property type="molecule type" value="Genomic_DNA"/>
</dbReference>